<evidence type="ECO:0000313" key="2">
    <source>
        <dbReference type="Proteomes" id="UP001352533"/>
    </source>
</evidence>
<dbReference type="EMBL" id="JAMDKS010000031">
    <property type="protein sequence ID" value="MEE6113622.1"/>
    <property type="molecule type" value="Genomic_DNA"/>
</dbReference>
<evidence type="ECO:0008006" key="3">
    <source>
        <dbReference type="Google" id="ProtNLM"/>
    </source>
</evidence>
<gene>
    <name evidence="1" type="ORF">M5S25_10540</name>
</gene>
<keyword evidence="2" id="KW-1185">Reference proteome</keyword>
<evidence type="ECO:0000313" key="1">
    <source>
        <dbReference type="EMBL" id="MEE6113622.1"/>
    </source>
</evidence>
<sequence>MKNIRENKLILKYSSILENELNKLINSPKELLYLVDNIIKNSVEWKFSKDGNILYPHPYFNEIMGYKTGKLTNKKFSSLQEASDKEFSIYGIAENSNHIVTIDSSSSQFGSFLRCFVYDKELTKMLPIRLPKSYLKGNEFYFEKNSLPSIRNLVYFLWLDPENQIILSKGMNNKHILIDQLQYKDDKPDKYITNRIENNELYINLFSFIYKDNELEMIKHDLSEHTLYIK</sequence>
<proteinExistence type="predicted"/>
<organism evidence="1 2">
    <name type="scientific">Avibacterium paragallinarum</name>
    <name type="common">Haemophilus gallinarum</name>
    <dbReference type="NCBI Taxonomy" id="728"/>
    <lineage>
        <taxon>Bacteria</taxon>
        <taxon>Pseudomonadati</taxon>
        <taxon>Pseudomonadota</taxon>
        <taxon>Gammaproteobacteria</taxon>
        <taxon>Pasteurellales</taxon>
        <taxon>Pasteurellaceae</taxon>
        <taxon>Avibacterium</taxon>
    </lineage>
</organism>
<comment type="caution">
    <text evidence="1">The sequence shown here is derived from an EMBL/GenBank/DDBJ whole genome shotgun (WGS) entry which is preliminary data.</text>
</comment>
<dbReference type="RefSeq" id="WP_194752024.1">
    <property type="nucleotide sequence ID" value="NZ_JACEWB010000031.1"/>
</dbReference>
<name>A0ABU7QSQ4_AVIPA</name>
<dbReference type="Proteomes" id="UP001352533">
    <property type="component" value="Unassembled WGS sequence"/>
</dbReference>
<reference evidence="1 2" key="1">
    <citation type="journal article" date="2022" name="Front. Microbiol.">
        <title>Commensal bacteria contribute to the growth of multidrug-resistant Avibacterium paragallinarum in chickens.</title>
        <authorList>
            <person name="Zhu J."/>
            <person name="Chen Y."/>
            <person name="Wu Y."/>
            <person name="Wang Y."/>
            <person name="Zhu K."/>
        </authorList>
    </citation>
    <scope>NUCLEOTIDE SEQUENCE [LARGE SCALE GENOMIC DNA]</scope>
    <source>
        <strain evidence="1 2">AV12</strain>
    </source>
</reference>
<protein>
    <recommendedName>
        <fullName evidence="3">PAS domain-containing protein</fullName>
    </recommendedName>
</protein>
<accession>A0ABU7QSQ4</accession>